<evidence type="ECO:0000313" key="5">
    <source>
        <dbReference type="RefSeq" id="XP_018837909.1"/>
    </source>
</evidence>
<feature type="compositionally biased region" description="Basic residues" evidence="2">
    <location>
        <begin position="196"/>
        <end position="207"/>
    </location>
</feature>
<keyword evidence="1" id="KW-0479">Metal-binding</keyword>
<dbReference type="STRING" id="51240.A0A2I4G1X3"/>
<dbReference type="Pfam" id="PF04640">
    <property type="entry name" value="PLATZ"/>
    <property type="match status" value="1"/>
</dbReference>
<keyword evidence="1" id="KW-0863">Zinc-finger</keyword>
<proteinExistence type="predicted"/>
<evidence type="ECO:0000313" key="6">
    <source>
        <dbReference type="RefSeq" id="XP_035540609.1"/>
    </source>
</evidence>
<feature type="region of interest" description="Disordered" evidence="2">
    <location>
        <begin position="143"/>
        <end position="213"/>
    </location>
</feature>
<keyword evidence="1" id="KW-0862">Zinc</keyword>
<evidence type="ECO:0000259" key="3">
    <source>
        <dbReference type="PROSITE" id="PS50119"/>
    </source>
</evidence>
<dbReference type="PANTHER" id="PTHR31065">
    <property type="entry name" value="PLATZ TRANSCRIPTION FACTOR FAMILY PROTEIN"/>
    <property type="match status" value="1"/>
</dbReference>
<dbReference type="PANTHER" id="PTHR31065:SF41">
    <property type="entry name" value="PLATZ TRANSCRIPTION FACTOR FAMILY PROTEIN"/>
    <property type="match status" value="1"/>
</dbReference>
<protein>
    <submittedName>
        <fullName evidence="5 6">Uncharacterized protein LOC109003999</fullName>
    </submittedName>
</protein>
<dbReference type="Proteomes" id="UP000235220">
    <property type="component" value="Chromosome 13"/>
</dbReference>
<keyword evidence="4" id="KW-1185">Reference proteome</keyword>
<dbReference type="InterPro" id="IPR006734">
    <property type="entry name" value="PLATZ"/>
</dbReference>
<dbReference type="GO" id="GO:0008270">
    <property type="term" value="F:zinc ion binding"/>
    <property type="evidence" value="ECO:0007669"/>
    <property type="project" value="UniProtKB-KW"/>
</dbReference>
<dbReference type="KEGG" id="jre:109003999"/>
<name>A0A2I4G1X3_JUGRE</name>
<feature type="compositionally biased region" description="Polar residues" evidence="2">
    <location>
        <begin position="166"/>
        <end position="181"/>
    </location>
</feature>
<sequence length="213" mass="24098">MKTDWLSTLLDSKFFGSCIHHKELHRNEENVFCIDCSLGCCRHCMEAHRSHQQLQICKYVYNDVVRLQEIQKHLDCSNIQTYKINGKKVVHLNSRPQSKDTKSSTKYKSGCACEGCGRFLQDLPSYFCSVACKVSAVSVKPKDQSQDLIPTPIPEMDMSSKENSHQETNTNEMESSISVADSSEEIKAGVSSALKPTKRTHKRKGIPRRAPLF</sequence>
<dbReference type="GeneID" id="109003999"/>
<reference evidence="5 6" key="1">
    <citation type="submission" date="2025-04" db="UniProtKB">
        <authorList>
            <consortium name="RefSeq"/>
        </authorList>
    </citation>
    <scope>IDENTIFICATION</scope>
    <source>
        <tissue evidence="5 6">Leaves</tissue>
    </source>
</reference>
<dbReference type="AlphaFoldDB" id="A0A2I4G1X3"/>
<dbReference type="RefSeq" id="XP_018837909.1">
    <property type="nucleotide sequence ID" value="XM_018982364.2"/>
</dbReference>
<organism evidence="4 5">
    <name type="scientific">Juglans regia</name>
    <name type="common">English walnut</name>
    <dbReference type="NCBI Taxonomy" id="51240"/>
    <lineage>
        <taxon>Eukaryota</taxon>
        <taxon>Viridiplantae</taxon>
        <taxon>Streptophyta</taxon>
        <taxon>Embryophyta</taxon>
        <taxon>Tracheophyta</taxon>
        <taxon>Spermatophyta</taxon>
        <taxon>Magnoliopsida</taxon>
        <taxon>eudicotyledons</taxon>
        <taxon>Gunneridae</taxon>
        <taxon>Pentapetalae</taxon>
        <taxon>rosids</taxon>
        <taxon>fabids</taxon>
        <taxon>Fagales</taxon>
        <taxon>Juglandaceae</taxon>
        <taxon>Juglans</taxon>
    </lineage>
</organism>
<accession>A0A2I4G1X3</accession>
<feature type="domain" description="B box-type" evidence="3">
    <location>
        <begin position="18"/>
        <end position="56"/>
    </location>
</feature>
<dbReference type="OrthoDB" id="10294763at2759"/>
<evidence type="ECO:0000256" key="2">
    <source>
        <dbReference type="SAM" id="MobiDB-lite"/>
    </source>
</evidence>
<evidence type="ECO:0000256" key="1">
    <source>
        <dbReference type="PROSITE-ProRule" id="PRU00024"/>
    </source>
</evidence>
<dbReference type="Gramene" id="Jr13_22140_p1">
    <property type="protein sequence ID" value="cds.Jr13_22140_p1"/>
    <property type="gene ID" value="Jr13_22140"/>
</dbReference>
<gene>
    <name evidence="5 6" type="primary">LOC109003999</name>
</gene>
<dbReference type="PROSITE" id="PS50119">
    <property type="entry name" value="ZF_BBOX"/>
    <property type="match status" value="1"/>
</dbReference>
<dbReference type="RefSeq" id="XP_035540609.1">
    <property type="nucleotide sequence ID" value="XM_035684716.1"/>
</dbReference>
<evidence type="ECO:0000313" key="4">
    <source>
        <dbReference type="Proteomes" id="UP000235220"/>
    </source>
</evidence>
<dbReference type="InterPro" id="IPR000315">
    <property type="entry name" value="Znf_B-box"/>
</dbReference>